<evidence type="ECO:0000313" key="5">
    <source>
        <dbReference type="Proteomes" id="UP001497623"/>
    </source>
</evidence>
<evidence type="ECO:0000256" key="2">
    <source>
        <dbReference type="PIRSR" id="PIRSR000097-3"/>
    </source>
</evidence>
<dbReference type="Proteomes" id="UP001497623">
    <property type="component" value="Unassembled WGS sequence"/>
</dbReference>
<accession>A0AAV2S975</accession>
<dbReference type="PRINTS" id="PR00069">
    <property type="entry name" value="ALDKETRDTASE"/>
</dbReference>
<dbReference type="SUPFAM" id="SSF51430">
    <property type="entry name" value="NAD(P)-linked oxidoreductase"/>
    <property type="match status" value="1"/>
</dbReference>
<name>A0AAV2S975_MEGNR</name>
<protein>
    <recommendedName>
        <fullName evidence="3">NADP-dependent oxidoreductase domain-containing protein</fullName>
    </recommendedName>
</protein>
<comment type="caution">
    <text evidence="4">The sequence shown here is derived from an EMBL/GenBank/DDBJ whole genome shotgun (WGS) entry which is preliminary data.</text>
</comment>
<evidence type="ECO:0000256" key="1">
    <source>
        <dbReference type="PIRSR" id="PIRSR000097-2"/>
    </source>
</evidence>
<dbReference type="PIRSF" id="PIRSF000097">
    <property type="entry name" value="AKR"/>
    <property type="match status" value="1"/>
</dbReference>
<dbReference type="InterPro" id="IPR023210">
    <property type="entry name" value="NADP_OxRdtase_dom"/>
</dbReference>
<feature type="non-terminal residue" evidence="4">
    <location>
        <position position="238"/>
    </location>
</feature>
<dbReference type="PROSITE" id="PS00062">
    <property type="entry name" value="ALDOKETO_REDUCTASE_2"/>
    <property type="match status" value="1"/>
</dbReference>
<evidence type="ECO:0000259" key="3">
    <source>
        <dbReference type="Pfam" id="PF00248"/>
    </source>
</evidence>
<dbReference type="InterPro" id="IPR036812">
    <property type="entry name" value="NAD(P)_OxRdtase_dom_sf"/>
</dbReference>
<dbReference type="PANTHER" id="PTHR11732">
    <property type="entry name" value="ALDO/KETO REDUCTASE"/>
    <property type="match status" value="1"/>
</dbReference>
<dbReference type="InterPro" id="IPR020471">
    <property type="entry name" value="AKR"/>
</dbReference>
<dbReference type="AlphaFoldDB" id="A0AAV2S975"/>
<dbReference type="Pfam" id="PF00248">
    <property type="entry name" value="Aldo_ket_red"/>
    <property type="match status" value="1"/>
</dbReference>
<keyword evidence="5" id="KW-1185">Reference proteome</keyword>
<dbReference type="EMBL" id="CAXKWB010048176">
    <property type="protein sequence ID" value="CAL4166400.1"/>
    <property type="molecule type" value="Genomic_DNA"/>
</dbReference>
<evidence type="ECO:0000313" key="4">
    <source>
        <dbReference type="EMBL" id="CAL4166400.1"/>
    </source>
</evidence>
<feature type="site" description="Lowers pKa of active site Tyr" evidence="2">
    <location>
        <position position="92"/>
    </location>
</feature>
<proteinExistence type="predicted"/>
<dbReference type="Gene3D" id="3.20.20.100">
    <property type="entry name" value="NADP-dependent oxidoreductase domain"/>
    <property type="match status" value="1"/>
</dbReference>
<dbReference type="InterPro" id="IPR018170">
    <property type="entry name" value="Aldo/ket_reductase_CS"/>
</dbReference>
<feature type="domain" description="NADP-dependent oxidoreductase" evidence="3">
    <location>
        <begin position="23"/>
        <end position="227"/>
    </location>
</feature>
<feature type="binding site" evidence="1">
    <location>
        <position position="125"/>
    </location>
    <ligand>
        <name>substrate</name>
    </ligand>
</feature>
<dbReference type="GO" id="GO:0016491">
    <property type="term" value="F:oxidoreductase activity"/>
    <property type="evidence" value="ECO:0007669"/>
    <property type="project" value="InterPro"/>
</dbReference>
<reference evidence="4 5" key="1">
    <citation type="submission" date="2024-05" db="EMBL/GenBank/DDBJ databases">
        <authorList>
            <person name="Wallberg A."/>
        </authorList>
    </citation>
    <scope>NUCLEOTIDE SEQUENCE [LARGE SCALE GENOMIC DNA]</scope>
</reference>
<dbReference type="PROSITE" id="PS00798">
    <property type="entry name" value="ALDOKETO_REDUCTASE_1"/>
    <property type="match status" value="1"/>
</dbReference>
<sequence length="238" mass="26218">MDMVSPLTDRHVTLNSGHDMPLVGLGCSKIFLQYGQLADESIVSVILDALGSGYRLFDCSPGWANEPAVGKALTQWCSTAGNTRDQLFVVTKLPPYGNRPEDVEKHLRASLNDLQLDYVDLFLVHMPFGLKRKVGDSSSDIGNMQMDFSTDHIAIWKMMETMVELGLTKSIGLSNFGIRQIRKICAVAKILPAVVEVELHGNLQQKAMIELCSTHNIQLLGFAPFGSPHKASMIMKNS</sequence>
<gene>
    <name evidence="4" type="ORF">MNOR_LOCUS33433</name>
</gene>
<organism evidence="4 5">
    <name type="scientific">Meganyctiphanes norvegica</name>
    <name type="common">Northern krill</name>
    <name type="synonym">Thysanopoda norvegica</name>
    <dbReference type="NCBI Taxonomy" id="48144"/>
    <lineage>
        <taxon>Eukaryota</taxon>
        <taxon>Metazoa</taxon>
        <taxon>Ecdysozoa</taxon>
        <taxon>Arthropoda</taxon>
        <taxon>Crustacea</taxon>
        <taxon>Multicrustacea</taxon>
        <taxon>Malacostraca</taxon>
        <taxon>Eumalacostraca</taxon>
        <taxon>Eucarida</taxon>
        <taxon>Euphausiacea</taxon>
        <taxon>Euphausiidae</taxon>
        <taxon>Meganyctiphanes</taxon>
    </lineage>
</organism>